<dbReference type="PANTHER" id="PTHR43003">
    <property type="entry name" value="DNA-3-METHYLADENINE GLYCOSYLASE"/>
    <property type="match status" value="1"/>
</dbReference>
<dbReference type="InterPro" id="IPR011257">
    <property type="entry name" value="DNA_glycosylase"/>
</dbReference>
<keyword evidence="4" id="KW-0234">DNA repair</keyword>
<dbReference type="EC" id="3.2.2.21" evidence="2"/>
<evidence type="ECO:0000256" key="4">
    <source>
        <dbReference type="ARBA" id="ARBA00023204"/>
    </source>
</evidence>
<name>A0A1T4Y688_9MICO</name>
<dbReference type="RefSeq" id="WP_139368722.1">
    <property type="nucleotide sequence ID" value="NZ_FUYG01000006.1"/>
</dbReference>
<keyword evidence="3" id="KW-0227">DNA damage</keyword>
<dbReference type="GO" id="GO:0032131">
    <property type="term" value="F:alkylated DNA binding"/>
    <property type="evidence" value="ECO:0007669"/>
    <property type="project" value="TreeGrafter"/>
</dbReference>
<evidence type="ECO:0000259" key="5">
    <source>
        <dbReference type="SMART" id="SM00478"/>
    </source>
</evidence>
<protein>
    <recommendedName>
        <fullName evidence="2">DNA-3-methyladenine glycosylase II</fullName>
        <ecNumber evidence="2">3.2.2.21</ecNumber>
    </recommendedName>
</protein>
<dbReference type="Gene3D" id="1.10.1670.40">
    <property type="match status" value="1"/>
</dbReference>
<organism evidence="6 7">
    <name type="scientific">Agreia bicolorata</name>
    <dbReference type="NCBI Taxonomy" id="110935"/>
    <lineage>
        <taxon>Bacteria</taxon>
        <taxon>Bacillati</taxon>
        <taxon>Actinomycetota</taxon>
        <taxon>Actinomycetes</taxon>
        <taxon>Micrococcales</taxon>
        <taxon>Microbacteriaceae</taxon>
        <taxon>Agreia</taxon>
    </lineage>
</organism>
<reference evidence="7" key="1">
    <citation type="submission" date="2017-02" db="EMBL/GenBank/DDBJ databases">
        <authorList>
            <person name="Varghese N."/>
            <person name="Submissions S."/>
        </authorList>
    </citation>
    <scope>NUCLEOTIDE SEQUENCE [LARGE SCALE GENOMIC DNA]</scope>
    <source>
        <strain evidence="7">VKM Ac-2052</strain>
    </source>
</reference>
<dbReference type="Proteomes" id="UP000189735">
    <property type="component" value="Unassembled WGS sequence"/>
</dbReference>
<dbReference type="AlphaFoldDB" id="A0A1T4Y688"/>
<comment type="catalytic activity">
    <reaction evidence="1">
        <text>Hydrolysis of alkylated DNA, releasing 3-methyladenine, 3-methylguanine, 7-methylguanine and 7-methyladenine.</text>
        <dbReference type="EC" id="3.2.2.21"/>
    </reaction>
</comment>
<evidence type="ECO:0000313" key="7">
    <source>
        <dbReference type="Proteomes" id="UP000189735"/>
    </source>
</evidence>
<accession>A0A1T4Y688</accession>
<dbReference type="SUPFAM" id="SSF48150">
    <property type="entry name" value="DNA-glycosylase"/>
    <property type="match status" value="1"/>
</dbReference>
<dbReference type="GO" id="GO:0043916">
    <property type="term" value="F:DNA-7-methylguanine glycosylase activity"/>
    <property type="evidence" value="ECO:0007669"/>
    <property type="project" value="TreeGrafter"/>
</dbReference>
<dbReference type="GO" id="GO:0006307">
    <property type="term" value="P:DNA alkylation repair"/>
    <property type="evidence" value="ECO:0007669"/>
    <property type="project" value="TreeGrafter"/>
</dbReference>
<dbReference type="InterPro" id="IPR003265">
    <property type="entry name" value="HhH-GPD_domain"/>
</dbReference>
<dbReference type="InterPro" id="IPR051912">
    <property type="entry name" value="Alkylbase_DNA_Glycosylase/TA"/>
</dbReference>
<dbReference type="GO" id="GO:0006285">
    <property type="term" value="P:base-excision repair, AP site formation"/>
    <property type="evidence" value="ECO:0007669"/>
    <property type="project" value="TreeGrafter"/>
</dbReference>
<dbReference type="GO" id="GO:0005737">
    <property type="term" value="C:cytoplasm"/>
    <property type="evidence" value="ECO:0007669"/>
    <property type="project" value="TreeGrafter"/>
</dbReference>
<evidence type="ECO:0000256" key="2">
    <source>
        <dbReference type="ARBA" id="ARBA00012000"/>
    </source>
</evidence>
<dbReference type="GO" id="GO:0008725">
    <property type="term" value="F:DNA-3-methyladenine glycosylase activity"/>
    <property type="evidence" value="ECO:0007669"/>
    <property type="project" value="TreeGrafter"/>
</dbReference>
<sequence length="283" mass="30932">MTRLETVHEVVGPWSLATSKRFWEGFTPGELAPQMQTEGIQTVFLCDTDWQRVDAAITQEGTSARIVVDGSGDLEAATEQVRRLLSIDIDGRGWPDVAARDEVIADAQARLPGFRPCGFFSPYEAAAWSVLSQRVQMRQAAATKTRITKQLGDDGAFPSPEALLGATLELPGRKAEYLRAVAEAALDGRLSGSYLRSLDPTDALAQVQSILGLGPFAAELVVIRGANFTDLLPRNEGRLNDEIVKRYGTYRSLEEITEAWKPFRSWASVHLRALRGMATPAGS</sequence>
<feature type="domain" description="HhH-GPD" evidence="5">
    <location>
        <begin position="131"/>
        <end position="278"/>
    </location>
</feature>
<evidence type="ECO:0000256" key="1">
    <source>
        <dbReference type="ARBA" id="ARBA00000086"/>
    </source>
</evidence>
<dbReference type="SMART" id="SM00478">
    <property type="entry name" value="ENDO3c"/>
    <property type="match status" value="1"/>
</dbReference>
<gene>
    <name evidence="6" type="ORF">SAMN06295879_2323</name>
</gene>
<proteinExistence type="predicted"/>
<evidence type="ECO:0000256" key="3">
    <source>
        <dbReference type="ARBA" id="ARBA00022763"/>
    </source>
</evidence>
<evidence type="ECO:0000313" key="6">
    <source>
        <dbReference type="EMBL" id="SKA97364.1"/>
    </source>
</evidence>
<dbReference type="Gene3D" id="1.10.340.30">
    <property type="entry name" value="Hypothetical protein, domain 2"/>
    <property type="match status" value="1"/>
</dbReference>
<dbReference type="GO" id="GO:0032993">
    <property type="term" value="C:protein-DNA complex"/>
    <property type="evidence" value="ECO:0007669"/>
    <property type="project" value="TreeGrafter"/>
</dbReference>
<dbReference type="EMBL" id="FUYG01000006">
    <property type="protein sequence ID" value="SKA97364.1"/>
    <property type="molecule type" value="Genomic_DNA"/>
</dbReference>
<dbReference type="PANTHER" id="PTHR43003:SF13">
    <property type="entry name" value="DNA-3-METHYLADENINE GLYCOSYLASE 2"/>
    <property type="match status" value="1"/>
</dbReference>